<evidence type="ECO:0000259" key="4">
    <source>
        <dbReference type="PROSITE" id="PS50977"/>
    </source>
</evidence>
<evidence type="ECO:0000256" key="1">
    <source>
        <dbReference type="ARBA" id="ARBA00023125"/>
    </source>
</evidence>
<comment type="caution">
    <text evidence="5">The sequence shown here is derived from an EMBL/GenBank/DDBJ whole genome shotgun (WGS) entry which is preliminary data.</text>
</comment>
<sequence>MSSTNPGATGTTGRPPSDGSTRDRIRDAAVLRFARSGFGASVRTIAADAGVSPALVIHHFGSKEALHRACDDFVLRWIVGSKRQNMGRATGGQLLQVMAEVDEYAPLLGYAVQSLQAGGEVARAFVQHMIDDAQVYTREAVADGIVKPSVDEDARVRYLTLSALGTLLLTLTLDPPEDPEDFAAGIRTFTTEHYLPMIELFTQGFLTSRRMLDDYLLYLSDPPAGTRDATTDGDVAADTTAAPDPETTSEER</sequence>
<dbReference type="Gene3D" id="1.10.357.10">
    <property type="entry name" value="Tetracycline Repressor, domain 2"/>
    <property type="match status" value="1"/>
</dbReference>
<gene>
    <name evidence="5" type="ORF">HDG69_000235</name>
</gene>
<feature type="compositionally biased region" description="Low complexity" evidence="3">
    <location>
        <begin position="223"/>
        <end position="246"/>
    </location>
</feature>
<protein>
    <submittedName>
        <fullName evidence="5">AcrR family transcriptional regulator</fullName>
    </submittedName>
</protein>
<dbReference type="SUPFAM" id="SSF48498">
    <property type="entry name" value="Tetracyclin repressor-like, C-terminal domain"/>
    <property type="match status" value="1"/>
</dbReference>
<keyword evidence="6" id="KW-1185">Reference proteome</keyword>
<dbReference type="Pfam" id="PF17933">
    <property type="entry name" value="TetR_C_25"/>
    <property type="match status" value="1"/>
</dbReference>
<dbReference type="EMBL" id="JABEZU010000001">
    <property type="protein sequence ID" value="NOV95682.1"/>
    <property type="molecule type" value="Genomic_DNA"/>
</dbReference>
<keyword evidence="1 2" id="KW-0238">DNA-binding</keyword>
<feature type="region of interest" description="Disordered" evidence="3">
    <location>
        <begin position="223"/>
        <end position="252"/>
    </location>
</feature>
<dbReference type="PANTHER" id="PTHR30055:SF146">
    <property type="entry name" value="HTH-TYPE TRANSCRIPTIONAL DUAL REGULATOR CECR"/>
    <property type="match status" value="1"/>
</dbReference>
<organism evidence="5 6">
    <name type="scientific">Isoptericola halotolerans</name>
    <dbReference type="NCBI Taxonomy" id="300560"/>
    <lineage>
        <taxon>Bacteria</taxon>
        <taxon>Bacillati</taxon>
        <taxon>Actinomycetota</taxon>
        <taxon>Actinomycetes</taxon>
        <taxon>Micrococcales</taxon>
        <taxon>Promicromonosporaceae</taxon>
        <taxon>Isoptericola</taxon>
    </lineage>
</organism>
<reference evidence="5 6" key="1">
    <citation type="submission" date="2020-05" db="EMBL/GenBank/DDBJ databases">
        <title>Genomic Encyclopedia of Type Strains, Phase III (KMG-III): the genomes of soil and plant-associated and newly described type strains.</title>
        <authorList>
            <person name="Whitman W."/>
        </authorList>
    </citation>
    <scope>NUCLEOTIDE SEQUENCE [LARGE SCALE GENOMIC DNA]</scope>
    <source>
        <strain evidence="5 6">KCTC 19046</strain>
    </source>
</reference>
<accession>A0ABX1ZYJ8</accession>
<dbReference type="PROSITE" id="PS50977">
    <property type="entry name" value="HTH_TETR_2"/>
    <property type="match status" value="1"/>
</dbReference>
<dbReference type="Proteomes" id="UP000757540">
    <property type="component" value="Unassembled WGS sequence"/>
</dbReference>
<feature type="domain" description="HTH tetR-type" evidence="4">
    <location>
        <begin position="19"/>
        <end position="78"/>
    </location>
</feature>
<name>A0ABX1ZYJ8_9MICO</name>
<proteinExistence type="predicted"/>
<evidence type="ECO:0000313" key="6">
    <source>
        <dbReference type="Proteomes" id="UP000757540"/>
    </source>
</evidence>
<feature type="compositionally biased region" description="Polar residues" evidence="3">
    <location>
        <begin position="1"/>
        <end position="14"/>
    </location>
</feature>
<feature type="region of interest" description="Disordered" evidence="3">
    <location>
        <begin position="1"/>
        <end position="22"/>
    </location>
</feature>
<dbReference type="SUPFAM" id="SSF46689">
    <property type="entry name" value="Homeodomain-like"/>
    <property type="match status" value="1"/>
</dbReference>
<dbReference type="Pfam" id="PF00440">
    <property type="entry name" value="TetR_N"/>
    <property type="match status" value="1"/>
</dbReference>
<dbReference type="InterPro" id="IPR050109">
    <property type="entry name" value="HTH-type_TetR-like_transc_reg"/>
</dbReference>
<dbReference type="InterPro" id="IPR041484">
    <property type="entry name" value="TetR_C_25"/>
</dbReference>
<dbReference type="PANTHER" id="PTHR30055">
    <property type="entry name" value="HTH-TYPE TRANSCRIPTIONAL REGULATOR RUTR"/>
    <property type="match status" value="1"/>
</dbReference>
<dbReference type="InterPro" id="IPR009057">
    <property type="entry name" value="Homeodomain-like_sf"/>
</dbReference>
<feature type="DNA-binding region" description="H-T-H motif" evidence="2">
    <location>
        <begin position="41"/>
        <end position="60"/>
    </location>
</feature>
<evidence type="ECO:0000256" key="3">
    <source>
        <dbReference type="SAM" id="MobiDB-lite"/>
    </source>
</evidence>
<dbReference type="InterPro" id="IPR036271">
    <property type="entry name" value="Tet_transcr_reg_TetR-rel_C_sf"/>
</dbReference>
<dbReference type="PRINTS" id="PR00455">
    <property type="entry name" value="HTHTETR"/>
</dbReference>
<evidence type="ECO:0000313" key="5">
    <source>
        <dbReference type="EMBL" id="NOV95682.1"/>
    </source>
</evidence>
<evidence type="ECO:0000256" key="2">
    <source>
        <dbReference type="PROSITE-ProRule" id="PRU00335"/>
    </source>
</evidence>
<dbReference type="RefSeq" id="WP_171781956.1">
    <property type="nucleotide sequence ID" value="NZ_BAAAML010000002.1"/>
</dbReference>
<dbReference type="InterPro" id="IPR001647">
    <property type="entry name" value="HTH_TetR"/>
</dbReference>